<dbReference type="Pfam" id="PF05137">
    <property type="entry name" value="PilN"/>
    <property type="match status" value="1"/>
</dbReference>
<keyword evidence="1" id="KW-0472">Membrane</keyword>
<evidence type="ECO:0000313" key="2">
    <source>
        <dbReference type="EMBL" id="TCO79174.1"/>
    </source>
</evidence>
<keyword evidence="1" id="KW-1133">Transmembrane helix</keyword>
<evidence type="ECO:0000313" key="3">
    <source>
        <dbReference type="Proteomes" id="UP000294919"/>
    </source>
</evidence>
<sequence>MNKVNFFEPYLKRKYNKLMLYVIESIVAILLIISLVNAWCISTMEKEVVSVSHRMSSLQKNMNVQENHRKLKQVNGILRNLKNTEALIREKDIINDCLIYAICNCVPKNLCFQSINIVPGKVKIQGIAKDTLSIAQFKYTLEENVYFQDIFIPYICESQEGYTFTVMFDIKDVQKDATK</sequence>
<name>A0A4R2KYL9_9FIRM</name>
<gene>
    <name evidence="2" type="ORF">EV214_103227</name>
</gene>
<dbReference type="AlphaFoldDB" id="A0A4R2KYL9"/>
<dbReference type="PANTHER" id="PTHR40278">
    <property type="entry name" value="DNA UTILIZATION PROTEIN HOFN"/>
    <property type="match status" value="1"/>
</dbReference>
<dbReference type="EMBL" id="SLWV01000003">
    <property type="protein sequence ID" value="TCO79174.1"/>
    <property type="molecule type" value="Genomic_DNA"/>
</dbReference>
<keyword evidence="3" id="KW-1185">Reference proteome</keyword>
<evidence type="ECO:0000256" key="1">
    <source>
        <dbReference type="SAM" id="Phobius"/>
    </source>
</evidence>
<feature type="transmembrane region" description="Helical" evidence="1">
    <location>
        <begin position="20"/>
        <end position="39"/>
    </location>
</feature>
<protein>
    <submittedName>
        <fullName evidence="2">Fimbrial assembly protein PilN</fullName>
    </submittedName>
</protein>
<dbReference type="OrthoDB" id="1707667at2"/>
<keyword evidence="1" id="KW-0812">Transmembrane</keyword>
<comment type="caution">
    <text evidence="2">The sequence shown here is derived from an EMBL/GenBank/DDBJ whole genome shotgun (WGS) entry which is preliminary data.</text>
</comment>
<organism evidence="2 3">
    <name type="scientific">Marinisporobacter balticus</name>
    <dbReference type="NCBI Taxonomy" id="2018667"/>
    <lineage>
        <taxon>Bacteria</taxon>
        <taxon>Bacillati</taxon>
        <taxon>Bacillota</taxon>
        <taxon>Clostridia</taxon>
        <taxon>Peptostreptococcales</taxon>
        <taxon>Thermotaleaceae</taxon>
        <taxon>Marinisporobacter</taxon>
    </lineage>
</organism>
<dbReference type="InterPro" id="IPR007813">
    <property type="entry name" value="PilN"/>
</dbReference>
<dbReference type="Proteomes" id="UP000294919">
    <property type="component" value="Unassembled WGS sequence"/>
</dbReference>
<reference evidence="2 3" key="1">
    <citation type="submission" date="2019-03" db="EMBL/GenBank/DDBJ databases">
        <title>Genomic Encyclopedia of Type Strains, Phase IV (KMG-IV): sequencing the most valuable type-strain genomes for metagenomic binning, comparative biology and taxonomic classification.</title>
        <authorList>
            <person name="Goeker M."/>
        </authorList>
    </citation>
    <scope>NUCLEOTIDE SEQUENCE [LARGE SCALE GENOMIC DNA]</scope>
    <source>
        <strain evidence="2 3">DSM 102940</strain>
    </source>
</reference>
<dbReference type="RefSeq" id="WP_132242937.1">
    <property type="nucleotide sequence ID" value="NZ_SLWV01000003.1"/>
</dbReference>
<dbReference type="InterPro" id="IPR052534">
    <property type="entry name" value="Extracell_DNA_Util/SecSys_Comp"/>
</dbReference>
<dbReference type="PANTHER" id="PTHR40278:SF1">
    <property type="entry name" value="DNA UTILIZATION PROTEIN HOFN"/>
    <property type="match status" value="1"/>
</dbReference>
<accession>A0A4R2KYL9</accession>
<proteinExistence type="predicted"/>